<dbReference type="SUPFAM" id="SSF54637">
    <property type="entry name" value="Thioesterase/thiol ester dehydrase-isomerase"/>
    <property type="match status" value="1"/>
</dbReference>
<dbReference type="RefSeq" id="WP_136943961.1">
    <property type="nucleotide sequence ID" value="NZ_SWKR01000002.1"/>
</dbReference>
<dbReference type="Proteomes" id="UP000309138">
    <property type="component" value="Unassembled WGS sequence"/>
</dbReference>
<name>A0A4U1L552_9SPHN</name>
<evidence type="ECO:0000259" key="2">
    <source>
        <dbReference type="Pfam" id="PF03061"/>
    </source>
</evidence>
<evidence type="ECO:0000256" key="1">
    <source>
        <dbReference type="ARBA" id="ARBA00022801"/>
    </source>
</evidence>
<dbReference type="AlphaFoldDB" id="A0A4U1L552"/>
<evidence type="ECO:0000313" key="4">
    <source>
        <dbReference type="Proteomes" id="UP000309138"/>
    </source>
</evidence>
<dbReference type="CDD" id="cd03443">
    <property type="entry name" value="PaaI_thioesterase"/>
    <property type="match status" value="1"/>
</dbReference>
<dbReference type="EMBL" id="SWKR01000002">
    <property type="protein sequence ID" value="TKD52029.1"/>
    <property type="molecule type" value="Genomic_DNA"/>
</dbReference>
<sequence length="131" mass="13852">MKLPPYADTLGIALASAPGEPPLLTMAFGGAVIGRPGFLHGGAIAGLLEMAAIAALSHALGDEGDRIKPINVTIDYMRGGRERETWAQGIVTRLGTRIANVEAMAWQEDRTRPIAAARMHYMLTRVSASAA</sequence>
<accession>A0A4U1L552</accession>
<dbReference type="Gene3D" id="3.10.129.10">
    <property type="entry name" value="Hotdog Thioesterase"/>
    <property type="match status" value="1"/>
</dbReference>
<evidence type="ECO:0000313" key="3">
    <source>
        <dbReference type="EMBL" id="TKD52029.1"/>
    </source>
</evidence>
<feature type="domain" description="Thioesterase" evidence="2">
    <location>
        <begin position="37"/>
        <end position="112"/>
    </location>
</feature>
<protein>
    <submittedName>
        <fullName evidence="3">PaaI family thioesterase</fullName>
    </submittedName>
</protein>
<keyword evidence="4" id="KW-1185">Reference proteome</keyword>
<dbReference type="NCBIfam" id="TIGR00369">
    <property type="entry name" value="unchar_dom_1"/>
    <property type="match status" value="1"/>
</dbReference>
<comment type="caution">
    <text evidence="3">The sequence shown here is derived from an EMBL/GenBank/DDBJ whole genome shotgun (WGS) entry which is preliminary data.</text>
</comment>
<dbReference type="InterPro" id="IPR006683">
    <property type="entry name" value="Thioestr_dom"/>
</dbReference>
<reference evidence="3 4" key="1">
    <citation type="submission" date="2019-04" db="EMBL/GenBank/DDBJ databases">
        <authorList>
            <person name="Yang Y."/>
            <person name="Wei D."/>
        </authorList>
    </citation>
    <scope>NUCLEOTIDE SEQUENCE [LARGE SCALE GENOMIC DNA]</scope>
    <source>
        <strain evidence="3 4">L-1-4w-11</strain>
    </source>
</reference>
<keyword evidence="1" id="KW-0378">Hydrolase</keyword>
<gene>
    <name evidence="3" type="ORF">FBR43_15750</name>
</gene>
<dbReference type="GO" id="GO:0016289">
    <property type="term" value="F:acyl-CoA hydrolase activity"/>
    <property type="evidence" value="ECO:0007669"/>
    <property type="project" value="UniProtKB-ARBA"/>
</dbReference>
<organism evidence="3 4">
    <name type="scientific">Sphingomonas baiyangensis</name>
    <dbReference type="NCBI Taxonomy" id="2572576"/>
    <lineage>
        <taxon>Bacteria</taxon>
        <taxon>Pseudomonadati</taxon>
        <taxon>Pseudomonadota</taxon>
        <taxon>Alphaproteobacteria</taxon>
        <taxon>Sphingomonadales</taxon>
        <taxon>Sphingomonadaceae</taxon>
        <taxon>Sphingomonas</taxon>
    </lineage>
</organism>
<dbReference type="Pfam" id="PF03061">
    <property type="entry name" value="4HBT"/>
    <property type="match status" value="1"/>
</dbReference>
<proteinExistence type="predicted"/>
<dbReference type="OrthoDB" id="9813158at2"/>
<dbReference type="InterPro" id="IPR003736">
    <property type="entry name" value="PAAI_dom"/>
</dbReference>
<dbReference type="InterPro" id="IPR029069">
    <property type="entry name" value="HotDog_dom_sf"/>
</dbReference>